<feature type="region of interest" description="Disordered" evidence="1">
    <location>
        <begin position="357"/>
        <end position="430"/>
    </location>
</feature>
<sequence length="705" mass="78744">MASSKIRKPHTVVAPPPPPRRVPIEQRSPPPATITIPISIGKVDEPVYQTFHPPHRTNSRDVHKNVCPKDGLSGRSASCPDELTSIDEVNHRHDKLSGAMTVDANDNDDPRFYSEYLRDILDKSDSTVKDAENMLKLLDMDKLDEESSFPTIEESEDRFDSTWRKESLDSRLGDPTYFREDPIVSSVDIEPEAFETLKMLYGQDSFHLTQNRAPGLSKPSPREASAIEDNQLVSNRQSIALFPTESSSFGHVDPSYLEDSPHGKNSASSSRDLVCSRQGLVRRESSDILCPRRIGRESPVRGKQLNTLIGGDSNRSPDSCSKLAPINKPTHRRDLLIRSRSCDIVFDSSEVADISPLTHHPTKVKSTRHARANSSQFKRTRSEGTGMKPKVVPPPPPHPRKKSTPLPQLTSHSKRPNPTSDRNSNEGEYCLAGSYDDMMSLAHRMSSERSLGEPSILKSPTDEQYWRILRGKPKSKKQMRGRGQSAKKNRIHGDNYDSCGEMSGAETSQNSRKSKNTRRAASRLRKMEDEKRRQELMQEKCKPLNGRSQSLDKLCSGGRHQQCRGDRNHTSSLIVTKKKSGIACLFQRNKDRLANSIGRSATGSTDIISGSVSTTDSRSTRKSPPSWDGRKSFESRPSKKSTKSLLFSKRRVMDSGTILSAAADIFQHQCIQVNINKTALFHDEASCDSSLSCYSEDTFDFENNG</sequence>
<evidence type="ECO:0000313" key="3">
    <source>
        <dbReference type="Proteomes" id="UP001516023"/>
    </source>
</evidence>
<name>A0ABD3PAB9_9STRA</name>
<comment type="caution">
    <text evidence="2">The sequence shown here is derived from an EMBL/GenBank/DDBJ whole genome shotgun (WGS) entry which is preliminary data.</text>
</comment>
<feature type="region of interest" description="Disordered" evidence="1">
    <location>
        <begin position="445"/>
        <end position="566"/>
    </location>
</feature>
<dbReference type="EMBL" id="JABMIG020000224">
    <property type="protein sequence ID" value="KAL3785023.1"/>
    <property type="molecule type" value="Genomic_DNA"/>
</dbReference>
<feature type="compositionally biased region" description="Polar residues" evidence="1">
    <location>
        <begin position="604"/>
        <end position="617"/>
    </location>
</feature>
<organism evidence="2 3">
    <name type="scientific">Cyclotella cryptica</name>
    <dbReference type="NCBI Taxonomy" id="29204"/>
    <lineage>
        <taxon>Eukaryota</taxon>
        <taxon>Sar</taxon>
        <taxon>Stramenopiles</taxon>
        <taxon>Ochrophyta</taxon>
        <taxon>Bacillariophyta</taxon>
        <taxon>Coscinodiscophyceae</taxon>
        <taxon>Thalassiosirophycidae</taxon>
        <taxon>Stephanodiscales</taxon>
        <taxon>Stephanodiscaceae</taxon>
        <taxon>Cyclotella</taxon>
    </lineage>
</organism>
<feature type="compositionally biased region" description="Polar residues" evidence="1">
    <location>
        <begin position="408"/>
        <end position="422"/>
    </location>
</feature>
<protein>
    <submittedName>
        <fullName evidence="2">Uncharacterized protein</fullName>
    </submittedName>
</protein>
<reference evidence="2 3" key="1">
    <citation type="journal article" date="2020" name="G3 (Bethesda)">
        <title>Improved Reference Genome for Cyclotella cryptica CCMP332, a Model for Cell Wall Morphogenesis, Salinity Adaptation, and Lipid Production in Diatoms (Bacillariophyta).</title>
        <authorList>
            <person name="Roberts W.R."/>
            <person name="Downey K.M."/>
            <person name="Ruck E.C."/>
            <person name="Traller J.C."/>
            <person name="Alverson A.J."/>
        </authorList>
    </citation>
    <scope>NUCLEOTIDE SEQUENCE [LARGE SCALE GENOMIC DNA]</scope>
    <source>
        <strain evidence="2 3">CCMP332</strain>
    </source>
</reference>
<dbReference type="Proteomes" id="UP001516023">
    <property type="component" value="Unassembled WGS sequence"/>
</dbReference>
<feature type="region of interest" description="Disordered" evidence="1">
    <location>
        <begin position="52"/>
        <end position="80"/>
    </location>
</feature>
<accession>A0ABD3PAB9</accession>
<gene>
    <name evidence="2" type="ORF">HJC23_007944</name>
</gene>
<evidence type="ECO:0000313" key="2">
    <source>
        <dbReference type="EMBL" id="KAL3785023.1"/>
    </source>
</evidence>
<keyword evidence="3" id="KW-1185">Reference proteome</keyword>
<feature type="region of interest" description="Disordered" evidence="1">
    <location>
        <begin position="250"/>
        <end position="272"/>
    </location>
</feature>
<evidence type="ECO:0000256" key="1">
    <source>
        <dbReference type="SAM" id="MobiDB-lite"/>
    </source>
</evidence>
<dbReference type="AlphaFoldDB" id="A0ABD3PAB9"/>
<feature type="region of interest" description="Disordered" evidence="1">
    <location>
        <begin position="1"/>
        <end position="36"/>
    </location>
</feature>
<feature type="compositionally biased region" description="Basic residues" evidence="1">
    <location>
        <begin position="469"/>
        <end position="490"/>
    </location>
</feature>
<feature type="compositionally biased region" description="Basic residues" evidence="1">
    <location>
        <begin position="360"/>
        <end position="371"/>
    </location>
</feature>
<feature type="compositionally biased region" description="Basic residues" evidence="1">
    <location>
        <begin position="512"/>
        <end position="524"/>
    </location>
</feature>
<feature type="compositionally biased region" description="Basic and acidic residues" evidence="1">
    <location>
        <begin position="525"/>
        <end position="542"/>
    </location>
</feature>
<feature type="region of interest" description="Disordered" evidence="1">
    <location>
        <begin position="604"/>
        <end position="640"/>
    </location>
</feature>
<feature type="region of interest" description="Disordered" evidence="1">
    <location>
        <begin position="301"/>
        <end position="326"/>
    </location>
</feature>
<feature type="compositionally biased region" description="Basic residues" evidence="1">
    <location>
        <begin position="1"/>
        <end position="10"/>
    </location>
</feature>
<feature type="compositionally biased region" description="Basic and acidic residues" evidence="1">
    <location>
        <begin position="628"/>
        <end position="637"/>
    </location>
</feature>
<proteinExistence type="predicted"/>